<accession>A0A3S0INI1</accession>
<dbReference type="Pfam" id="PF01041">
    <property type="entry name" value="DegT_DnrJ_EryC1"/>
    <property type="match status" value="1"/>
</dbReference>
<keyword evidence="4" id="KW-0808">Transferase</keyword>
<feature type="modified residue" description="N6-(pyridoxal phosphate)lysine" evidence="2">
    <location>
        <position position="195"/>
    </location>
</feature>
<dbReference type="EMBL" id="RXPE01000008">
    <property type="protein sequence ID" value="RTR28025.1"/>
    <property type="molecule type" value="Genomic_DNA"/>
</dbReference>
<dbReference type="Gene3D" id="3.40.640.10">
    <property type="entry name" value="Type I PLP-dependent aspartate aminotransferase-like (Major domain)"/>
    <property type="match status" value="1"/>
</dbReference>
<dbReference type="Gene3D" id="3.90.1150.10">
    <property type="entry name" value="Aspartate Aminotransferase, domain 1"/>
    <property type="match status" value="1"/>
</dbReference>
<sequence length="401" mass="44513">MSKASVSAPPQVAKPAWPSWPVFPEDERQAVMDVLVSGRVNYWTGNEAREFEREYAEYLGVPHAIALHNGTLALELALQAFGIDSGEVITTSRTFIASASAAVMRGCVPVIADVDRDSQNVTAETIRPLINERTRAIIPVHLAGWPCDMDSIMALAEEHGLIVIEDCAQAHGAFYKGRPVGSIGHAGAFSFCQDKIMTTGGEGGLLALKDEEVWKRAWAFKDHGKSYDAVYNREHPPGFRWLHESFGTNWRMLEVQAAIGRLQLRKLPEWIRQRQAHAAVLNRRLAEFPSIRLTLPPQDVQHAYYKYYVFVEQPALKGGWDRDRIMTEIAAQGVPAFSGSCSEIYLEKAFTDAGYGPQERLPVAQELGETSLMFLVHPTLSEADMEAMADVICSVVKEATR</sequence>
<evidence type="ECO:0000256" key="3">
    <source>
        <dbReference type="RuleBase" id="RU004508"/>
    </source>
</evidence>
<dbReference type="GO" id="GO:0008483">
    <property type="term" value="F:transaminase activity"/>
    <property type="evidence" value="ECO:0007669"/>
    <property type="project" value="UniProtKB-KW"/>
</dbReference>
<comment type="caution">
    <text evidence="4">The sequence shown here is derived from an EMBL/GenBank/DDBJ whole genome shotgun (WGS) entry which is preliminary data.</text>
</comment>
<dbReference type="OrthoDB" id="9810913at2"/>
<dbReference type="SUPFAM" id="SSF53383">
    <property type="entry name" value="PLP-dependent transferases"/>
    <property type="match status" value="1"/>
</dbReference>
<dbReference type="PIRSF" id="PIRSF000390">
    <property type="entry name" value="PLP_StrS"/>
    <property type="match status" value="1"/>
</dbReference>
<dbReference type="GO" id="GO:0000271">
    <property type="term" value="P:polysaccharide biosynthetic process"/>
    <property type="evidence" value="ECO:0007669"/>
    <property type="project" value="TreeGrafter"/>
</dbReference>
<evidence type="ECO:0000313" key="4">
    <source>
        <dbReference type="EMBL" id="RTR28025.1"/>
    </source>
</evidence>
<dbReference type="Proteomes" id="UP000277766">
    <property type="component" value="Unassembled WGS sequence"/>
</dbReference>
<proteinExistence type="inferred from homology"/>
<evidence type="ECO:0000256" key="1">
    <source>
        <dbReference type="PIRSR" id="PIRSR000390-1"/>
    </source>
</evidence>
<dbReference type="InterPro" id="IPR015424">
    <property type="entry name" value="PyrdxlP-dep_Trfase"/>
</dbReference>
<dbReference type="PANTHER" id="PTHR30244:SF34">
    <property type="entry name" value="DTDP-4-AMINO-4,6-DIDEOXYGALACTOSE TRANSAMINASE"/>
    <property type="match status" value="1"/>
</dbReference>
<reference evidence="4 5" key="1">
    <citation type="submission" date="2018-12" db="EMBL/GenBank/DDBJ databases">
        <title>Deinococcus radiophilus ATCC 27603 genome sequencing and assembly.</title>
        <authorList>
            <person name="Maclea K.S."/>
            <person name="Maynard C.R."/>
        </authorList>
    </citation>
    <scope>NUCLEOTIDE SEQUENCE [LARGE SCALE GENOMIC DNA]</scope>
    <source>
        <strain evidence="4 5">ATCC 27603</strain>
    </source>
</reference>
<dbReference type="PANTHER" id="PTHR30244">
    <property type="entry name" value="TRANSAMINASE"/>
    <property type="match status" value="1"/>
</dbReference>
<dbReference type="AlphaFoldDB" id="A0A3S0INI1"/>
<evidence type="ECO:0000313" key="5">
    <source>
        <dbReference type="Proteomes" id="UP000277766"/>
    </source>
</evidence>
<feature type="active site" description="Proton acceptor" evidence="1">
    <location>
        <position position="195"/>
    </location>
</feature>
<dbReference type="CDD" id="cd00616">
    <property type="entry name" value="AHBA_syn"/>
    <property type="match status" value="1"/>
</dbReference>
<dbReference type="RefSeq" id="WP_126351801.1">
    <property type="nucleotide sequence ID" value="NZ_CP086381.1"/>
</dbReference>
<keyword evidence="4" id="KW-0032">Aminotransferase</keyword>
<dbReference type="InterPro" id="IPR000653">
    <property type="entry name" value="DegT/StrS_aminotransferase"/>
</dbReference>
<name>A0A3S0INI1_9DEIO</name>
<comment type="similarity">
    <text evidence="3">Belongs to the DegT/DnrJ/EryC1 family.</text>
</comment>
<dbReference type="GO" id="GO:0030170">
    <property type="term" value="F:pyridoxal phosphate binding"/>
    <property type="evidence" value="ECO:0007669"/>
    <property type="project" value="TreeGrafter"/>
</dbReference>
<organism evidence="4 5">
    <name type="scientific">Deinococcus radiophilus</name>
    <dbReference type="NCBI Taxonomy" id="32062"/>
    <lineage>
        <taxon>Bacteria</taxon>
        <taxon>Thermotogati</taxon>
        <taxon>Deinococcota</taxon>
        <taxon>Deinococci</taxon>
        <taxon>Deinococcales</taxon>
        <taxon>Deinococcaceae</taxon>
        <taxon>Deinococcus</taxon>
    </lineage>
</organism>
<protein>
    <submittedName>
        <fullName evidence="4">DegT/DnrJ/EryC1/StrS aminotransferase family protein</fullName>
    </submittedName>
</protein>
<dbReference type="InterPro" id="IPR015421">
    <property type="entry name" value="PyrdxlP-dep_Trfase_major"/>
</dbReference>
<evidence type="ECO:0000256" key="2">
    <source>
        <dbReference type="PIRSR" id="PIRSR000390-2"/>
    </source>
</evidence>
<gene>
    <name evidence="4" type="ORF">EJ104_05740</name>
</gene>
<keyword evidence="2 3" id="KW-0663">Pyridoxal phosphate</keyword>
<dbReference type="InterPro" id="IPR015422">
    <property type="entry name" value="PyrdxlP-dep_Trfase_small"/>
</dbReference>
<keyword evidence="5" id="KW-1185">Reference proteome</keyword>